<proteinExistence type="predicted"/>
<sequence>MKSFYFIFLGVILMVFSCSGCTAPPFKNLQALTVHRRNCKGVAKNSQQIIENSAKALSQRNKRQRLSNALENVPGPSHDSEPEAPINIDITGEPNVHDAPDHPVISAPAFVLPPTRSGCERKFPKQYADMLPNSSTYLPHLPPAPPRLPKEPSKRAEKLRAASSTPPPDPKDMYLRSEINDFGLYRVYPSFPTCEVNESDDLDNLCDAPGLATASGKSKTRWWKSFGINSVDTTSQNVSLFTPFMNATIFRLVNWFYSGSNLKSAGELDRLVKDVLLADDFDKNHLKNFSAKREFSRLDETDAQFPISSSNTWKTSTVKLSLPAENVPHCAESEAPVLEVPNVHHRSLVEVIKSALEDESTNNFHYTPFCLFWQPTKESTPERVVSELYNSEAFYEEHVRLQQQPREPGCTLEVAIAGLMLWSDSTHLAQFGNASLWPIYLFFGNQSQYFRAKPKNFAAHHVAYIPSLPNFLQDIYMKAFNGLAASAATITHLKRELIQAIWLLLLDPEFMHAYEHGIVIKCSDGIVRRIFPRFFTYSADYPEK</sequence>
<gene>
    <name evidence="1" type="ORF">JR316_0010254</name>
</gene>
<keyword evidence="2" id="KW-1185">Reference proteome</keyword>
<comment type="caution">
    <text evidence="1">The sequence shown here is derived from an EMBL/GenBank/DDBJ whole genome shotgun (WGS) entry which is preliminary data.</text>
</comment>
<evidence type="ECO:0000313" key="2">
    <source>
        <dbReference type="Proteomes" id="UP000664032"/>
    </source>
</evidence>
<dbReference type="Proteomes" id="UP000664032">
    <property type="component" value="Unassembled WGS sequence"/>
</dbReference>
<organism evidence="1 2">
    <name type="scientific">Psilocybe cubensis</name>
    <name type="common">Psychedelic mushroom</name>
    <name type="synonym">Stropharia cubensis</name>
    <dbReference type="NCBI Taxonomy" id="181762"/>
    <lineage>
        <taxon>Eukaryota</taxon>
        <taxon>Fungi</taxon>
        <taxon>Dikarya</taxon>
        <taxon>Basidiomycota</taxon>
        <taxon>Agaricomycotina</taxon>
        <taxon>Agaricomycetes</taxon>
        <taxon>Agaricomycetidae</taxon>
        <taxon>Agaricales</taxon>
        <taxon>Agaricineae</taxon>
        <taxon>Strophariaceae</taxon>
        <taxon>Psilocybe</taxon>
    </lineage>
</organism>
<name>A0ACB8GRE1_PSICU</name>
<dbReference type="EMBL" id="JAFIQS020000009">
    <property type="protein sequence ID" value="KAH9478019.1"/>
    <property type="molecule type" value="Genomic_DNA"/>
</dbReference>
<accession>A0ACB8GRE1</accession>
<reference evidence="1" key="1">
    <citation type="submission" date="2021-10" db="EMBL/GenBank/DDBJ databases">
        <title>Psilocybe cubensis genome.</title>
        <authorList>
            <person name="Mckernan K.J."/>
            <person name="Crawford S."/>
            <person name="Trippe A."/>
            <person name="Kane L.T."/>
            <person name="Mclaughlin S."/>
        </authorList>
    </citation>
    <scope>NUCLEOTIDE SEQUENCE</scope>
    <source>
        <strain evidence="1">MGC-MH-2018</strain>
    </source>
</reference>
<protein>
    <submittedName>
        <fullName evidence="1">Uncharacterized protein</fullName>
    </submittedName>
</protein>
<evidence type="ECO:0000313" key="1">
    <source>
        <dbReference type="EMBL" id="KAH9478019.1"/>
    </source>
</evidence>